<dbReference type="Proteomes" id="UP001283361">
    <property type="component" value="Unassembled WGS sequence"/>
</dbReference>
<name>A0AAE0ZNR7_9GAST</name>
<accession>A0AAE0ZNR7</accession>
<feature type="compositionally biased region" description="Basic residues" evidence="1">
    <location>
        <begin position="129"/>
        <end position="141"/>
    </location>
</feature>
<evidence type="ECO:0000313" key="2">
    <source>
        <dbReference type="EMBL" id="KAK3772196.1"/>
    </source>
</evidence>
<protein>
    <submittedName>
        <fullName evidence="2">Uncharacterized protein</fullName>
    </submittedName>
</protein>
<evidence type="ECO:0000313" key="3">
    <source>
        <dbReference type="Proteomes" id="UP001283361"/>
    </source>
</evidence>
<keyword evidence="3" id="KW-1185">Reference proteome</keyword>
<reference evidence="2" key="1">
    <citation type="journal article" date="2023" name="G3 (Bethesda)">
        <title>A reference genome for the long-term kleptoplast-retaining sea slug Elysia crispata morphotype clarki.</title>
        <authorList>
            <person name="Eastman K.E."/>
            <person name="Pendleton A.L."/>
            <person name="Shaikh M.A."/>
            <person name="Suttiyut T."/>
            <person name="Ogas R."/>
            <person name="Tomko P."/>
            <person name="Gavelis G."/>
            <person name="Widhalm J.R."/>
            <person name="Wisecaver J.H."/>
        </authorList>
    </citation>
    <scope>NUCLEOTIDE SEQUENCE</scope>
    <source>
        <strain evidence="2">ECLA1</strain>
    </source>
</reference>
<dbReference type="EMBL" id="JAWDGP010003655">
    <property type="protein sequence ID" value="KAK3772196.1"/>
    <property type="molecule type" value="Genomic_DNA"/>
</dbReference>
<organism evidence="2 3">
    <name type="scientific">Elysia crispata</name>
    <name type="common">lettuce slug</name>
    <dbReference type="NCBI Taxonomy" id="231223"/>
    <lineage>
        <taxon>Eukaryota</taxon>
        <taxon>Metazoa</taxon>
        <taxon>Spiralia</taxon>
        <taxon>Lophotrochozoa</taxon>
        <taxon>Mollusca</taxon>
        <taxon>Gastropoda</taxon>
        <taxon>Heterobranchia</taxon>
        <taxon>Euthyneura</taxon>
        <taxon>Panpulmonata</taxon>
        <taxon>Sacoglossa</taxon>
        <taxon>Placobranchoidea</taxon>
        <taxon>Plakobranchidae</taxon>
        <taxon>Elysia</taxon>
    </lineage>
</organism>
<proteinExistence type="predicted"/>
<sequence length="141" mass="16560">MLFQISDNRSYQQRGDGGVLVSDVWLYNCWQVEENIQAHAQRVLNLIKQIVEDELKEYAEDLQGLYQNPITVWQPDNGEVQAEIRLPMDVSRLDQVPDMSPLINQISAQMPDMKISKELKKFRSSEKMGKRRKHKVRKFKN</sequence>
<comment type="caution">
    <text evidence="2">The sequence shown here is derived from an EMBL/GenBank/DDBJ whole genome shotgun (WGS) entry which is preliminary data.</text>
</comment>
<feature type="region of interest" description="Disordered" evidence="1">
    <location>
        <begin position="122"/>
        <end position="141"/>
    </location>
</feature>
<dbReference type="AlphaFoldDB" id="A0AAE0ZNR7"/>
<gene>
    <name evidence="2" type="ORF">RRG08_035236</name>
</gene>
<evidence type="ECO:0000256" key="1">
    <source>
        <dbReference type="SAM" id="MobiDB-lite"/>
    </source>
</evidence>